<name>L8ECE2_HUMAN</name>
<evidence type="ECO:0000313" key="1">
    <source>
        <dbReference type="EMBL" id="CCQ43412.1"/>
    </source>
</evidence>
<organism evidence="1">
    <name type="scientific">Homo sapiens</name>
    <name type="common">Human</name>
    <dbReference type="NCBI Taxonomy" id="9606"/>
    <lineage>
        <taxon>Eukaryota</taxon>
        <taxon>Metazoa</taxon>
        <taxon>Chordata</taxon>
        <taxon>Craniata</taxon>
        <taxon>Vertebrata</taxon>
        <taxon>Euteleostomi</taxon>
        <taxon>Mammalia</taxon>
        <taxon>Eutheria</taxon>
        <taxon>Euarchontoglires</taxon>
        <taxon>Primates</taxon>
        <taxon>Haplorrhini</taxon>
        <taxon>Catarrhini</taxon>
        <taxon>Hominidae</taxon>
        <taxon>Homo</taxon>
    </lineage>
</organism>
<dbReference type="AlphaFoldDB" id="L8ECE2"/>
<accession>L8ECE2</accession>
<proteinExistence type="predicted"/>
<dbReference type="PeptideAtlas" id="L8ECE2"/>
<sequence length="141" mass="14800">MRCVPRASVLGQRHKQNQSLWRSRIPMWALQLGLLGHGTALGSLAPGPHAAPGLALGGLCPRESPWVFRRLPRVGCSGQLPKVEPRACLEGLSVAVLRPGLGLTRKTRLRPLQARVLGQASQGAASPGLLPSPTGHVPGGP</sequence>
<protein>
    <submittedName>
        <fullName evidence="1">Alternative protein GMEB2</fullName>
    </submittedName>
</protein>
<dbReference type="EMBL" id="HF583915">
    <property type="protein sequence ID" value="CCQ43412.1"/>
    <property type="molecule type" value="Genomic_DNA"/>
</dbReference>
<gene>
    <name evidence="1" type="primary">GMEB2</name>
</gene>
<dbReference type="OrthoDB" id="5792412at2759"/>
<reference evidence="1" key="1">
    <citation type="journal article" date="2013" name="PLoS ONE">
        <title>Direct detection of alternative open reading frames translation products in human significantly expands the proteome.</title>
        <authorList>
            <person name="Vanderperre B."/>
            <person name="Lucier J.-F."/>
            <person name="Motard J."/>
            <person name="Tremblay G."/>
            <person name="Vanderperre S."/>
            <person name="Wisztorski M."/>
            <person name="Salzet M."/>
            <person name="Boisvert F.-M."/>
            <person name="Roucou X."/>
        </authorList>
    </citation>
    <scope>NUCLEOTIDE SEQUENCE</scope>
</reference>
<dbReference type="ChiTaRS" id="GMEB2">
    <property type="organism name" value="human"/>
</dbReference>